<keyword evidence="2" id="KW-1185">Reference proteome</keyword>
<dbReference type="Proteomes" id="UP000828390">
    <property type="component" value="Unassembled WGS sequence"/>
</dbReference>
<proteinExistence type="predicted"/>
<name>A0A9D4MUC2_DREPO</name>
<evidence type="ECO:0000313" key="2">
    <source>
        <dbReference type="Proteomes" id="UP000828390"/>
    </source>
</evidence>
<dbReference type="AlphaFoldDB" id="A0A9D4MUC2"/>
<protein>
    <submittedName>
        <fullName evidence="1">Uncharacterized protein</fullName>
    </submittedName>
</protein>
<reference evidence="1" key="2">
    <citation type="submission" date="2020-11" db="EMBL/GenBank/DDBJ databases">
        <authorList>
            <person name="McCartney M.A."/>
            <person name="Auch B."/>
            <person name="Kono T."/>
            <person name="Mallez S."/>
            <person name="Becker A."/>
            <person name="Gohl D.M."/>
            <person name="Silverstein K.A.T."/>
            <person name="Koren S."/>
            <person name="Bechman K.B."/>
            <person name="Herman A."/>
            <person name="Abrahante J.E."/>
            <person name="Garbe J."/>
        </authorList>
    </citation>
    <scope>NUCLEOTIDE SEQUENCE</scope>
    <source>
        <strain evidence="1">Duluth1</strain>
        <tissue evidence="1">Whole animal</tissue>
    </source>
</reference>
<comment type="caution">
    <text evidence="1">The sequence shown here is derived from an EMBL/GenBank/DDBJ whole genome shotgun (WGS) entry which is preliminary data.</text>
</comment>
<gene>
    <name evidence="1" type="ORF">DPMN_007876</name>
</gene>
<dbReference type="EMBL" id="JAIWYP010000001">
    <property type="protein sequence ID" value="KAH3883908.1"/>
    <property type="molecule type" value="Genomic_DNA"/>
</dbReference>
<accession>A0A9D4MUC2</accession>
<evidence type="ECO:0000313" key="1">
    <source>
        <dbReference type="EMBL" id="KAH3883908.1"/>
    </source>
</evidence>
<sequence length="58" mass="6762">MARMRERDGENARKIEYDDDNATVRRRQCESNIVLSPSYHCILAIAFSQSRHHIAELS</sequence>
<reference evidence="1" key="1">
    <citation type="journal article" date="2019" name="bioRxiv">
        <title>The Genome of the Zebra Mussel, Dreissena polymorpha: A Resource for Invasive Species Research.</title>
        <authorList>
            <person name="McCartney M.A."/>
            <person name="Auch B."/>
            <person name="Kono T."/>
            <person name="Mallez S."/>
            <person name="Zhang Y."/>
            <person name="Obille A."/>
            <person name="Becker A."/>
            <person name="Abrahante J.E."/>
            <person name="Garbe J."/>
            <person name="Badalamenti J.P."/>
            <person name="Herman A."/>
            <person name="Mangelson H."/>
            <person name="Liachko I."/>
            <person name="Sullivan S."/>
            <person name="Sone E.D."/>
            <person name="Koren S."/>
            <person name="Silverstein K.A.T."/>
            <person name="Beckman K.B."/>
            <person name="Gohl D.M."/>
        </authorList>
    </citation>
    <scope>NUCLEOTIDE SEQUENCE</scope>
    <source>
        <strain evidence="1">Duluth1</strain>
        <tissue evidence="1">Whole animal</tissue>
    </source>
</reference>
<organism evidence="1 2">
    <name type="scientific">Dreissena polymorpha</name>
    <name type="common">Zebra mussel</name>
    <name type="synonym">Mytilus polymorpha</name>
    <dbReference type="NCBI Taxonomy" id="45954"/>
    <lineage>
        <taxon>Eukaryota</taxon>
        <taxon>Metazoa</taxon>
        <taxon>Spiralia</taxon>
        <taxon>Lophotrochozoa</taxon>
        <taxon>Mollusca</taxon>
        <taxon>Bivalvia</taxon>
        <taxon>Autobranchia</taxon>
        <taxon>Heteroconchia</taxon>
        <taxon>Euheterodonta</taxon>
        <taxon>Imparidentia</taxon>
        <taxon>Neoheterodontei</taxon>
        <taxon>Myida</taxon>
        <taxon>Dreissenoidea</taxon>
        <taxon>Dreissenidae</taxon>
        <taxon>Dreissena</taxon>
    </lineage>
</organism>